<accession>A0A165FQ97</accession>
<reference evidence="2 3" key="1">
    <citation type="journal article" date="2016" name="Fungal Biol.">
        <title>The genome of Xylona heveae provides a window into fungal endophytism.</title>
        <authorList>
            <person name="Gazis R."/>
            <person name="Kuo A."/>
            <person name="Riley R."/>
            <person name="LaButti K."/>
            <person name="Lipzen A."/>
            <person name="Lin J."/>
            <person name="Amirebrahimi M."/>
            <person name="Hesse C.N."/>
            <person name="Spatafora J.W."/>
            <person name="Henrissat B."/>
            <person name="Hainaut M."/>
            <person name="Grigoriev I.V."/>
            <person name="Hibbett D.S."/>
        </authorList>
    </citation>
    <scope>NUCLEOTIDE SEQUENCE [LARGE SCALE GENOMIC DNA]</scope>
    <source>
        <strain evidence="2 3">TC161</strain>
    </source>
</reference>
<protein>
    <submittedName>
        <fullName evidence="2">FAD dependent oxidoreductase-like protein</fullName>
    </submittedName>
</protein>
<feature type="domain" description="FAD dependent oxidoreductase" evidence="1">
    <location>
        <begin position="4"/>
        <end position="416"/>
    </location>
</feature>
<dbReference type="SUPFAM" id="SSF51905">
    <property type="entry name" value="FAD/NAD(P)-binding domain"/>
    <property type="match status" value="1"/>
</dbReference>
<sequence length="431" mass="45346">MSKTVIVGGGIIGLSTAYYLSQSPGAPSDQIHIVEASPRFFASASGFAAGFLARDWFSPATAALGALSFDLHKELAENFNGRERWGYSPSTSGSLNLSGVAGGPRGEDWLRDGTSRAEAANAAQQFFKEGEGPSWLTHPKGTDLELLSGGESTAQVDPLKLCQFLLEQCKVRNVQIHQPAEAISISQDLRGEISSVRIAEGESETDIPCTHVVFTAGAWTPTAFSRVFPQAGIKIPVTPLAGHSLVVKSPRWTEEHEIRGCHAVFTADPRGFSPEIFSRLGGEIYLAGVNSSTIPLPEKATESEPQRESMQQLEHTAKQLLGIASDKSTAEGEGAGATVGGQLSGSLSDLELVREGLCFRPVTPSGKPILTRIQDDKLGYGISTRGGGEGGVFVSAGHGPWGISMSLGTGKVLAEMVQGLQTSADVSALGI</sequence>
<gene>
    <name evidence="2" type="ORF">L228DRAFT_262287</name>
</gene>
<dbReference type="GO" id="GO:0042147">
    <property type="term" value="P:retrograde transport, endosome to Golgi"/>
    <property type="evidence" value="ECO:0007669"/>
    <property type="project" value="TreeGrafter"/>
</dbReference>
<dbReference type="RefSeq" id="XP_018186806.1">
    <property type="nucleotide sequence ID" value="XM_018334404.1"/>
</dbReference>
<dbReference type="Pfam" id="PF01266">
    <property type="entry name" value="DAO"/>
    <property type="match status" value="1"/>
</dbReference>
<name>A0A165FQ97_XYLHT</name>
<dbReference type="Gene3D" id="3.50.50.60">
    <property type="entry name" value="FAD/NAD(P)-binding domain"/>
    <property type="match status" value="1"/>
</dbReference>
<dbReference type="EMBL" id="KV407461">
    <property type="protein sequence ID" value="KZF21251.1"/>
    <property type="molecule type" value="Genomic_DNA"/>
</dbReference>
<evidence type="ECO:0000313" key="2">
    <source>
        <dbReference type="EMBL" id="KZF21251.1"/>
    </source>
</evidence>
<dbReference type="InterPro" id="IPR036188">
    <property type="entry name" value="FAD/NAD-bd_sf"/>
</dbReference>
<dbReference type="GO" id="GO:0005770">
    <property type="term" value="C:late endosome"/>
    <property type="evidence" value="ECO:0007669"/>
    <property type="project" value="TreeGrafter"/>
</dbReference>
<evidence type="ECO:0000259" key="1">
    <source>
        <dbReference type="Pfam" id="PF01266"/>
    </source>
</evidence>
<dbReference type="GO" id="GO:0005829">
    <property type="term" value="C:cytosol"/>
    <property type="evidence" value="ECO:0007669"/>
    <property type="project" value="GOC"/>
</dbReference>
<dbReference type="GeneID" id="28899541"/>
<evidence type="ECO:0000313" key="3">
    <source>
        <dbReference type="Proteomes" id="UP000076632"/>
    </source>
</evidence>
<dbReference type="AlphaFoldDB" id="A0A165FQ97"/>
<dbReference type="PANTHER" id="PTHR13847:SF185">
    <property type="entry name" value="FAD DEPENDENT OXIDOREDUCTASE SUPERFAMILY (AFU_ORTHOLOGUE AFUA_3G02360)"/>
    <property type="match status" value="1"/>
</dbReference>
<dbReference type="Gene3D" id="3.30.9.10">
    <property type="entry name" value="D-Amino Acid Oxidase, subunit A, domain 2"/>
    <property type="match status" value="1"/>
</dbReference>
<dbReference type="InParanoid" id="A0A165FQ97"/>
<dbReference type="InterPro" id="IPR006076">
    <property type="entry name" value="FAD-dep_OxRdtase"/>
</dbReference>
<keyword evidence="3" id="KW-1185">Reference proteome</keyword>
<dbReference type="STRING" id="1328760.A0A165FQ97"/>
<organism evidence="2 3">
    <name type="scientific">Xylona heveae (strain CBS 132557 / TC161)</name>
    <dbReference type="NCBI Taxonomy" id="1328760"/>
    <lineage>
        <taxon>Eukaryota</taxon>
        <taxon>Fungi</taxon>
        <taxon>Dikarya</taxon>
        <taxon>Ascomycota</taxon>
        <taxon>Pezizomycotina</taxon>
        <taxon>Xylonomycetes</taxon>
        <taxon>Xylonales</taxon>
        <taxon>Xylonaceae</taxon>
        <taxon>Xylona</taxon>
    </lineage>
</organism>
<dbReference type="OrthoDB" id="498204at2759"/>
<dbReference type="OMA" id="GPWTPQV"/>
<dbReference type="Proteomes" id="UP000076632">
    <property type="component" value="Unassembled WGS sequence"/>
</dbReference>
<dbReference type="PANTHER" id="PTHR13847">
    <property type="entry name" value="SARCOSINE DEHYDROGENASE-RELATED"/>
    <property type="match status" value="1"/>
</dbReference>
<proteinExistence type="predicted"/>